<evidence type="ECO:0000256" key="1">
    <source>
        <dbReference type="SAM" id="SignalP"/>
    </source>
</evidence>
<keyword evidence="3" id="KW-1185">Reference proteome</keyword>
<reference evidence="2 3" key="1">
    <citation type="journal article" date="2011" name="Cell">
        <title>The monarch butterfly genome yields insights into long-distance migration.</title>
        <authorList>
            <person name="Zhan S."/>
            <person name="Merlin C."/>
            <person name="Boore J.L."/>
            <person name="Reppert S.M."/>
        </authorList>
    </citation>
    <scope>NUCLEOTIDE SEQUENCE [LARGE SCALE GENOMIC DNA]</scope>
    <source>
        <strain evidence="2">F-2</strain>
    </source>
</reference>
<evidence type="ECO:0000313" key="3">
    <source>
        <dbReference type="Proteomes" id="UP000007151"/>
    </source>
</evidence>
<organism evidence="2 3">
    <name type="scientific">Danaus plexippus plexippus</name>
    <dbReference type="NCBI Taxonomy" id="278856"/>
    <lineage>
        <taxon>Eukaryota</taxon>
        <taxon>Metazoa</taxon>
        <taxon>Ecdysozoa</taxon>
        <taxon>Arthropoda</taxon>
        <taxon>Hexapoda</taxon>
        <taxon>Insecta</taxon>
        <taxon>Pterygota</taxon>
        <taxon>Neoptera</taxon>
        <taxon>Endopterygota</taxon>
        <taxon>Lepidoptera</taxon>
        <taxon>Glossata</taxon>
        <taxon>Ditrysia</taxon>
        <taxon>Papilionoidea</taxon>
        <taxon>Nymphalidae</taxon>
        <taxon>Danainae</taxon>
        <taxon>Danaini</taxon>
        <taxon>Danaina</taxon>
        <taxon>Danaus</taxon>
        <taxon>Danaus</taxon>
    </lineage>
</organism>
<accession>A0A212F471</accession>
<sequence>MEFVSLRSSLRIVWATVVMLLFLTKTSAAPAFGETNKAMCAFSSRAQEAPSTFRSHATAALC</sequence>
<protein>
    <submittedName>
        <fullName evidence="2">Uncharacterized protein</fullName>
    </submittedName>
</protein>
<comment type="caution">
    <text evidence="2">The sequence shown here is derived from an EMBL/GenBank/DDBJ whole genome shotgun (WGS) entry which is preliminary data.</text>
</comment>
<keyword evidence="1" id="KW-0732">Signal</keyword>
<gene>
    <name evidence="2" type="ORF">KGM_204462</name>
</gene>
<feature type="chain" id="PRO_5012939545" evidence="1">
    <location>
        <begin position="29"/>
        <end position="62"/>
    </location>
</feature>
<feature type="signal peptide" evidence="1">
    <location>
        <begin position="1"/>
        <end position="28"/>
    </location>
</feature>
<dbReference type="KEGG" id="dpl:KGM_204462"/>
<proteinExistence type="predicted"/>
<dbReference type="EMBL" id="AGBW02010431">
    <property type="protein sequence ID" value="OWR48530.1"/>
    <property type="molecule type" value="Genomic_DNA"/>
</dbReference>
<evidence type="ECO:0000313" key="2">
    <source>
        <dbReference type="EMBL" id="OWR48530.1"/>
    </source>
</evidence>
<dbReference type="AlphaFoldDB" id="A0A212F471"/>
<dbReference type="Proteomes" id="UP000007151">
    <property type="component" value="Unassembled WGS sequence"/>
</dbReference>
<name>A0A212F471_DANPL</name>
<dbReference type="InParanoid" id="A0A212F471"/>